<evidence type="ECO:0000256" key="2">
    <source>
        <dbReference type="SAM" id="Phobius"/>
    </source>
</evidence>
<sequence>MIGSLMSMGGYLLVLFVISVWMCVRIWRRSPLLAIGALLFWPLSIVALVMCWGDKDSDIRVPFALSAVVTLLIGVMAMRAVDKGVDEMAWALTDEDIAEIRIGDPALAARLEAARERTRAEYEESEYDDGAEAGSPRRAHAAEADPEAVPMPAPREYSAAEVEAQQRAELAMAVQAVSWRFGVLDLTPAAASLHLPRDFRFVPRKQVSRVARARGTPLTDEVLGWVVHRQVDLAREDAWYVQLRYVPTSTRLSAPLGVGDKAADAPAQARFAERVASQLRAGVPPQAPSWDASHRFASWQWPVEGAGGSYGEHVAAIPLRGGVLEFSVPRLHETHAELGARSARLMALRTTPTPR</sequence>
<dbReference type="RefSeq" id="WP_337336034.1">
    <property type="nucleotide sequence ID" value="NZ_JBBDHC010000018.1"/>
</dbReference>
<dbReference type="EMBL" id="JBBDHC010000018">
    <property type="protein sequence ID" value="MEJ1250332.1"/>
    <property type="molecule type" value="Genomic_DNA"/>
</dbReference>
<gene>
    <name evidence="3" type="ORF">WB794_11680</name>
</gene>
<keyword evidence="2" id="KW-0812">Transmembrane</keyword>
<feature type="region of interest" description="Disordered" evidence="1">
    <location>
        <begin position="120"/>
        <end position="150"/>
    </location>
</feature>
<dbReference type="AlphaFoldDB" id="A0AAW9R3J7"/>
<protein>
    <submittedName>
        <fullName evidence="3">Uncharacterized protein</fullName>
    </submittedName>
</protein>
<reference evidence="3 4" key="1">
    <citation type="journal article" date="2016" name="Antonie Van Leeuwenhoek">
        <title>Denitratimonas tolerans gen. nov., sp. nov., a denitrifying bacterium isolated from a bioreactor for tannery wastewater treatment.</title>
        <authorList>
            <person name="Han S.I."/>
            <person name="Kim J.O."/>
            <person name="Lee Y.R."/>
            <person name="Ekpeghere K.I."/>
            <person name="Koh S.C."/>
            <person name="Whang K.S."/>
        </authorList>
    </citation>
    <scope>NUCLEOTIDE SEQUENCE [LARGE SCALE GENOMIC DNA]</scope>
    <source>
        <strain evidence="3 4">KACC 17565</strain>
    </source>
</reference>
<dbReference type="Proteomes" id="UP001364472">
    <property type="component" value="Unassembled WGS sequence"/>
</dbReference>
<evidence type="ECO:0000256" key="1">
    <source>
        <dbReference type="SAM" id="MobiDB-lite"/>
    </source>
</evidence>
<keyword evidence="4" id="KW-1185">Reference proteome</keyword>
<feature type="transmembrane region" description="Helical" evidence="2">
    <location>
        <begin position="59"/>
        <end position="78"/>
    </location>
</feature>
<organism evidence="3 4">
    <name type="scientific">Denitratimonas tolerans</name>
    <dbReference type="NCBI Taxonomy" id="1338420"/>
    <lineage>
        <taxon>Bacteria</taxon>
        <taxon>Pseudomonadati</taxon>
        <taxon>Pseudomonadota</taxon>
        <taxon>Gammaproteobacteria</taxon>
        <taxon>Lysobacterales</taxon>
        <taxon>Lysobacteraceae</taxon>
        <taxon>Denitratimonas</taxon>
    </lineage>
</organism>
<comment type="caution">
    <text evidence="3">The sequence shown here is derived from an EMBL/GenBank/DDBJ whole genome shotgun (WGS) entry which is preliminary data.</text>
</comment>
<accession>A0AAW9R3J7</accession>
<keyword evidence="2" id="KW-0472">Membrane</keyword>
<feature type="transmembrane region" description="Helical" evidence="2">
    <location>
        <begin position="6"/>
        <end position="24"/>
    </location>
</feature>
<keyword evidence="2" id="KW-1133">Transmembrane helix</keyword>
<evidence type="ECO:0000313" key="4">
    <source>
        <dbReference type="Proteomes" id="UP001364472"/>
    </source>
</evidence>
<evidence type="ECO:0000313" key="3">
    <source>
        <dbReference type="EMBL" id="MEJ1250332.1"/>
    </source>
</evidence>
<name>A0AAW9R3J7_9GAMM</name>
<feature type="transmembrane region" description="Helical" evidence="2">
    <location>
        <begin position="31"/>
        <end position="53"/>
    </location>
</feature>
<proteinExistence type="predicted"/>